<evidence type="ECO:0000313" key="6">
    <source>
        <dbReference type="Proteomes" id="UP000831068"/>
    </source>
</evidence>
<evidence type="ECO:0000259" key="4">
    <source>
        <dbReference type="PROSITE" id="PS01124"/>
    </source>
</evidence>
<name>A0ABY4BEI3_9FLAO</name>
<proteinExistence type="predicted"/>
<dbReference type="Pfam" id="PF12833">
    <property type="entry name" value="HTH_18"/>
    <property type="match status" value="1"/>
</dbReference>
<dbReference type="InterPro" id="IPR009057">
    <property type="entry name" value="Homeodomain-like_sf"/>
</dbReference>
<dbReference type="EMBL" id="CP094529">
    <property type="protein sequence ID" value="UOE37578.1"/>
    <property type="molecule type" value="Genomic_DNA"/>
</dbReference>
<keyword evidence="2" id="KW-0238">DNA-binding</keyword>
<reference evidence="5 6" key="1">
    <citation type="submission" date="2022-03" db="EMBL/GenBank/DDBJ databases">
        <title>Chryseobacterium sp. isolated from the Andong Sikhe.</title>
        <authorList>
            <person name="Won M."/>
            <person name="Kim S.-J."/>
            <person name="Kwon S.-W."/>
        </authorList>
    </citation>
    <scope>NUCLEOTIDE SEQUENCE [LARGE SCALE GENOMIC DNA]</scope>
    <source>
        <strain evidence="5 6">ADR-1</strain>
    </source>
</reference>
<dbReference type="Gene3D" id="1.10.10.60">
    <property type="entry name" value="Homeodomain-like"/>
    <property type="match status" value="2"/>
</dbReference>
<dbReference type="SUPFAM" id="SSF46689">
    <property type="entry name" value="Homeodomain-like"/>
    <property type="match status" value="2"/>
</dbReference>
<evidence type="ECO:0000313" key="5">
    <source>
        <dbReference type="EMBL" id="UOE37578.1"/>
    </source>
</evidence>
<evidence type="ECO:0000256" key="3">
    <source>
        <dbReference type="ARBA" id="ARBA00023163"/>
    </source>
</evidence>
<keyword evidence="3" id="KW-0804">Transcription</keyword>
<sequence>MKLFDILEQIDTSPKDVFIIHERFERDYDLHSHHKDQLSFVEGGTAYVTIENEYLVVPAMHFLWIPANTPHRLKVSHHATQLHSFYFKKSGSDFYQNLRIFPANKLIIELIKFSERWNNEFIDFSEPYAHTLFSLHDLLALTSEKPIKLQLPTSEHPKIEKITEYIHSRFNAHLTLNELSDNFSMSERSFSRLFKKELKTSFLQYLKTYRIIQSINLLQKHHDSSIEEIANSCGYETITAFSNAFLELTGMRPSQMRKMMY</sequence>
<evidence type="ECO:0000256" key="1">
    <source>
        <dbReference type="ARBA" id="ARBA00023015"/>
    </source>
</evidence>
<dbReference type="Gene3D" id="2.60.120.10">
    <property type="entry name" value="Jelly Rolls"/>
    <property type="match status" value="1"/>
</dbReference>
<dbReference type="InterPro" id="IPR003313">
    <property type="entry name" value="AraC-bd"/>
</dbReference>
<dbReference type="PANTHER" id="PTHR11019">
    <property type="entry name" value="HTH-TYPE TRANSCRIPTIONAL REGULATOR NIMR"/>
    <property type="match status" value="1"/>
</dbReference>
<dbReference type="PROSITE" id="PS01124">
    <property type="entry name" value="HTH_ARAC_FAMILY_2"/>
    <property type="match status" value="1"/>
</dbReference>
<organism evidence="5 6">
    <name type="scientific">Chryseobacterium oryzae</name>
    <dbReference type="NCBI Taxonomy" id="2929799"/>
    <lineage>
        <taxon>Bacteria</taxon>
        <taxon>Pseudomonadati</taxon>
        <taxon>Bacteroidota</taxon>
        <taxon>Flavobacteriia</taxon>
        <taxon>Flavobacteriales</taxon>
        <taxon>Weeksellaceae</taxon>
        <taxon>Chryseobacterium group</taxon>
        <taxon>Chryseobacterium</taxon>
    </lineage>
</organism>
<gene>
    <name evidence="5" type="ORF">MTP08_10960</name>
</gene>
<protein>
    <submittedName>
        <fullName evidence="5">AraC family transcriptional regulator</fullName>
    </submittedName>
</protein>
<dbReference type="SUPFAM" id="SSF51182">
    <property type="entry name" value="RmlC-like cupins"/>
    <property type="match status" value="1"/>
</dbReference>
<dbReference type="PANTHER" id="PTHR11019:SF199">
    <property type="entry name" value="HTH-TYPE TRANSCRIPTIONAL REGULATOR NIMR"/>
    <property type="match status" value="1"/>
</dbReference>
<dbReference type="Pfam" id="PF02311">
    <property type="entry name" value="AraC_binding"/>
    <property type="match status" value="1"/>
</dbReference>
<keyword evidence="1" id="KW-0805">Transcription regulation</keyword>
<dbReference type="RefSeq" id="WP_243575989.1">
    <property type="nucleotide sequence ID" value="NZ_CP094529.1"/>
</dbReference>
<dbReference type="InterPro" id="IPR014710">
    <property type="entry name" value="RmlC-like_jellyroll"/>
</dbReference>
<dbReference type="Proteomes" id="UP000831068">
    <property type="component" value="Chromosome"/>
</dbReference>
<dbReference type="InterPro" id="IPR018060">
    <property type="entry name" value="HTH_AraC"/>
</dbReference>
<accession>A0ABY4BEI3</accession>
<feature type="domain" description="HTH araC/xylS-type" evidence="4">
    <location>
        <begin position="160"/>
        <end position="259"/>
    </location>
</feature>
<dbReference type="InterPro" id="IPR011051">
    <property type="entry name" value="RmlC_Cupin_sf"/>
</dbReference>
<keyword evidence="6" id="KW-1185">Reference proteome</keyword>
<dbReference type="SMART" id="SM00342">
    <property type="entry name" value="HTH_ARAC"/>
    <property type="match status" value="1"/>
</dbReference>
<evidence type="ECO:0000256" key="2">
    <source>
        <dbReference type="ARBA" id="ARBA00023125"/>
    </source>
</evidence>